<dbReference type="AlphaFoldDB" id="A0A1W1I4U9"/>
<feature type="domain" description="Helix-turn-helix" evidence="1">
    <location>
        <begin position="55"/>
        <end position="104"/>
    </location>
</feature>
<dbReference type="KEGG" id="nja:NSJP_1862"/>
<dbReference type="Pfam" id="PF12728">
    <property type="entry name" value="HTH_17"/>
    <property type="match status" value="1"/>
</dbReference>
<gene>
    <name evidence="2" type="ORF">NSJP_1862</name>
</gene>
<dbReference type="RefSeq" id="WP_080886484.1">
    <property type="nucleotide sequence ID" value="NZ_LT828648.1"/>
</dbReference>
<dbReference type="STRING" id="1325564.NSJP_1862"/>
<proteinExistence type="predicted"/>
<evidence type="ECO:0000313" key="2">
    <source>
        <dbReference type="EMBL" id="SLM48034.1"/>
    </source>
</evidence>
<name>A0A1W1I4U9_9BACT</name>
<protein>
    <recommendedName>
        <fullName evidence="1">Helix-turn-helix domain-containing protein</fullName>
    </recommendedName>
</protein>
<organism evidence="2 3">
    <name type="scientific">Nitrospira japonica</name>
    <dbReference type="NCBI Taxonomy" id="1325564"/>
    <lineage>
        <taxon>Bacteria</taxon>
        <taxon>Pseudomonadati</taxon>
        <taxon>Nitrospirota</taxon>
        <taxon>Nitrospiria</taxon>
        <taxon>Nitrospirales</taxon>
        <taxon>Nitrospiraceae</taxon>
        <taxon>Nitrospira</taxon>
    </lineage>
</organism>
<keyword evidence="3" id="KW-1185">Reference proteome</keyword>
<dbReference type="InterPro" id="IPR010093">
    <property type="entry name" value="SinI_DNA-bd"/>
</dbReference>
<dbReference type="EMBL" id="LT828648">
    <property type="protein sequence ID" value="SLM48034.1"/>
    <property type="molecule type" value="Genomic_DNA"/>
</dbReference>
<dbReference type="OrthoDB" id="1853825at2"/>
<sequence length="106" mass="11749">MQIFSFDELLADPAKAATLSPQIAQSFLIALASLHPVLLHRALEGSHNVSNQDHLLTIPEVAKRLQVSNYRAYELARSGILKSVRFGKSVRVRASAIDEYVSQHEP</sequence>
<reference evidence="2 3" key="1">
    <citation type="submission" date="2017-03" db="EMBL/GenBank/DDBJ databases">
        <authorList>
            <person name="Afonso C.L."/>
            <person name="Miller P.J."/>
            <person name="Scott M.A."/>
            <person name="Spackman E."/>
            <person name="Goraichik I."/>
            <person name="Dimitrov K.M."/>
            <person name="Suarez D.L."/>
            <person name="Swayne D.E."/>
        </authorList>
    </citation>
    <scope>NUCLEOTIDE SEQUENCE [LARGE SCALE GENOMIC DNA]</scope>
    <source>
        <strain evidence="2">Genome sequencing of Nitrospira japonica strain NJ11</strain>
    </source>
</reference>
<evidence type="ECO:0000259" key="1">
    <source>
        <dbReference type="Pfam" id="PF12728"/>
    </source>
</evidence>
<dbReference type="GO" id="GO:0003677">
    <property type="term" value="F:DNA binding"/>
    <property type="evidence" value="ECO:0007669"/>
    <property type="project" value="InterPro"/>
</dbReference>
<dbReference type="NCBIfam" id="TIGR01764">
    <property type="entry name" value="excise"/>
    <property type="match status" value="1"/>
</dbReference>
<accession>A0A1W1I4U9</accession>
<evidence type="ECO:0000313" key="3">
    <source>
        <dbReference type="Proteomes" id="UP000192042"/>
    </source>
</evidence>
<dbReference type="InterPro" id="IPR041657">
    <property type="entry name" value="HTH_17"/>
</dbReference>
<dbReference type="Proteomes" id="UP000192042">
    <property type="component" value="Chromosome I"/>
</dbReference>